<evidence type="ECO:0000313" key="1">
    <source>
        <dbReference type="EMBL" id="PSN83095.1"/>
    </source>
</evidence>
<dbReference type="Proteomes" id="UP000240880">
    <property type="component" value="Unassembled WGS sequence"/>
</dbReference>
<dbReference type="AlphaFoldDB" id="A0A2R6A9V2"/>
<protein>
    <submittedName>
        <fullName evidence="1">Uncharacterized protein</fullName>
    </submittedName>
</protein>
<sequence>MKRFLVKSSGVVHSLVRYLRLKMISNKYILRKKVLEFGGVVLVYVTSSGILKVTPMEAFEFYIWVFEKNRTQPNWSDFKITSKVGNKIWFSAMYSLFGKKFSLEGVGVLSPERFIEFRIEKIGWNILKANPAIVRYALQENRGTTLVTKTWHFMFEAKLKRAYEWAVAFQIKRHLRSSFRADQLNLKAWLAKNVSEETKGYVINR</sequence>
<accession>A0A2R6A9V2</accession>
<evidence type="ECO:0000313" key="2">
    <source>
        <dbReference type="Proteomes" id="UP000240880"/>
    </source>
</evidence>
<gene>
    <name evidence="1" type="ORF">B9Q01_06010</name>
</gene>
<reference evidence="1 2" key="1">
    <citation type="submission" date="2017-04" db="EMBL/GenBank/DDBJ databases">
        <title>Novel microbial lineages endemic to geothermal iron-oxide mats fill important gaps in the evolutionary history of Archaea.</title>
        <authorList>
            <person name="Jay Z.J."/>
            <person name="Beam J.P."/>
            <person name="Dlakic M."/>
            <person name="Rusch D.B."/>
            <person name="Kozubal M.A."/>
            <person name="Inskeep W.P."/>
        </authorList>
    </citation>
    <scope>NUCLEOTIDE SEQUENCE [LARGE SCALE GENOMIC DNA]</scope>
    <source>
        <strain evidence="1">OSP_D</strain>
    </source>
</reference>
<dbReference type="EMBL" id="NEXC01000037">
    <property type="protein sequence ID" value="PSN83095.1"/>
    <property type="molecule type" value="Genomic_DNA"/>
</dbReference>
<proteinExistence type="predicted"/>
<comment type="caution">
    <text evidence="1">The sequence shown here is derived from an EMBL/GenBank/DDBJ whole genome shotgun (WGS) entry which is preliminary data.</text>
</comment>
<name>A0A2R6A9V2_9ARCH</name>
<organism evidence="1 2">
    <name type="scientific">Candidatus Marsarchaeota G1 archaeon OSP_D</name>
    <dbReference type="NCBI Taxonomy" id="1978155"/>
    <lineage>
        <taxon>Archaea</taxon>
        <taxon>Candidatus Marsarchaeota</taxon>
        <taxon>Candidatus Marsarchaeota group 1</taxon>
    </lineage>
</organism>